<keyword evidence="3" id="KW-0804">Transcription</keyword>
<sequence length="227" mass="25430">MLTPTERAEQVVHLADADQSFRTATCHQLEAAGFQTRQHPTATDFLDSHTAPPRGCLVLDIRFPTGISGPDLQQELNRRHAILPLIFLTGHGDIPTSVKVLKGGAHDFLTKPADISSLLQAVTTALAKEQALWDSRQKYKDRLENLLNLTATEREIFLRMVDGISYERICRELGIPRATVSTHRSGIMRKMKATTLAQLVHQTHQLRVSMGKESFPTVRSLFEIEEL</sequence>
<dbReference type="Gene3D" id="1.10.10.10">
    <property type="entry name" value="Winged helix-like DNA-binding domain superfamily/Winged helix DNA-binding domain"/>
    <property type="match status" value="1"/>
</dbReference>
<dbReference type="EMBL" id="JAENIK010000005">
    <property type="protein sequence ID" value="MBK1815118.1"/>
    <property type="molecule type" value="Genomic_DNA"/>
</dbReference>
<evidence type="ECO:0000313" key="8">
    <source>
        <dbReference type="Proteomes" id="UP000600139"/>
    </source>
</evidence>
<evidence type="ECO:0000256" key="4">
    <source>
        <dbReference type="PROSITE-ProRule" id="PRU00169"/>
    </source>
</evidence>
<comment type="caution">
    <text evidence="7">The sequence shown here is derived from an EMBL/GenBank/DDBJ whole genome shotgun (WGS) entry which is preliminary data.</text>
</comment>
<dbReference type="InterPro" id="IPR016032">
    <property type="entry name" value="Sig_transdc_resp-reg_C-effctor"/>
</dbReference>
<evidence type="ECO:0000313" key="7">
    <source>
        <dbReference type="EMBL" id="MBK1815118.1"/>
    </source>
</evidence>
<keyword evidence="8" id="KW-1185">Reference proteome</keyword>
<dbReference type="InterPro" id="IPR036388">
    <property type="entry name" value="WH-like_DNA-bd_sf"/>
</dbReference>
<dbReference type="Pfam" id="PF00072">
    <property type="entry name" value="Response_reg"/>
    <property type="match status" value="1"/>
</dbReference>
<dbReference type="PANTHER" id="PTHR44688:SF16">
    <property type="entry name" value="DNA-BINDING TRANSCRIPTIONAL ACTIVATOR DEVR_DOSR"/>
    <property type="match status" value="1"/>
</dbReference>
<dbReference type="PROSITE" id="PS50043">
    <property type="entry name" value="HTH_LUXR_2"/>
    <property type="match status" value="1"/>
</dbReference>
<dbReference type="CDD" id="cd06170">
    <property type="entry name" value="LuxR_C_like"/>
    <property type="match status" value="1"/>
</dbReference>
<dbReference type="InterPro" id="IPR001789">
    <property type="entry name" value="Sig_transdc_resp-reg_receiver"/>
</dbReference>
<dbReference type="SMART" id="SM00448">
    <property type="entry name" value="REC"/>
    <property type="match status" value="1"/>
</dbReference>
<gene>
    <name evidence="7" type="ORF">JIN84_05815</name>
</gene>
<dbReference type="GO" id="GO:0006355">
    <property type="term" value="P:regulation of DNA-templated transcription"/>
    <property type="evidence" value="ECO:0007669"/>
    <property type="project" value="InterPro"/>
</dbReference>
<dbReference type="Gene3D" id="3.40.50.2300">
    <property type="match status" value="1"/>
</dbReference>
<dbReference type="SUPFAM" id="SSF46894">
    <property type="entry name" value="C-terminal effector domain of the bipartite response regulators"/>
    <property type="match status" value="1"/>
</dbReference>
<dbReference type="Proteomes" id="UP000600139">
    <property type="component" value="Unassembled WGS sequence"/>
</dbReference>
<keyword evidence="4" id="KW-0597">Phosphoprotein</keyword>
<dbReference type="InterPro" id="IPR000792">
    <property type="entry name" value="Tscrpt_reg_LuxR_C"/>
</dbReference>
<proteinExistence type="predicted"/>
<name>A0A934QYM7_9BACT</name>
<evidence type="ECO:0000259" key="5">
    <source>
        <dbReference type="PROSITE" id="PS50043"/>
    </source>
</evidence>
<dbReference type="GO" id="GO:0003677">
    <property type="term" value="F:DNA binding"/>
    <property type="evidence" value="ECO:0007669"/>
    <property type="project" value="UniProtKB-KW"/>
</dbReference>
<accession>A0A934QYM7</accession>
<protein>
    <submittedName>
        <fullName evidence="7">Response regulator transcription factor</fullName>
    </submittedName>
</protein>
<dbReference type="SMART" id="SM00421">
    <property type="entry name" value="HTH_LUXR"/>
    <property type="match status" value="1"/>
</dbReference>
<reference evidence="7" key="1">
    <citation type="submission" date="2021-01" db="EMBL/GenBank/DDBJ databases">
        <title>Modified the classification status of verrucomicrobia.</title>
        <authorList>
            <person name="Feng X."/>
        </authorList>
    </citation>
    <scope>NUCLEOTIDE SEQUENCE</scope>
    <source>
        <strain evidence="7">JCM 18052</strain>
    </source>
</reference>
<evidence type="ECO:0000256" key="3">
    <source>
        <dbReference type="ARBA" id="ARBA00023163"/>
    </source>
</evidence>
<evidence type="ECO:0000256" key="1">
    <source>
        <dbReference type="ARBA" id="ARBA00023015"/>
    </source>
</evidence>
<keyword evidence="2" id="KW-0238">DNA-binding</keyword>
<evidence type="ECO:0000256" key="2">
    <source>
        <dbReference type="ARBA" id="ARBA00023125"/>
    </source>
</evidence>
<feature type="modified residue" description="4-aspartylphosphate" evidence="4">
    <location>
        <position position="60"/>
    </location>
</feature>
<dbReference type="InterPro" id="IPR011006">
    <property type="entry name" value="CheY-like_superfamily"/>
</dbReference>
<dbReference type="RefSeq" id="WP_200350088.1">
    <property type="nucleotide sequence ID" value="NZ_BAABHZ010000005.1"/>
</dbReference>
<dbReference type="PANTHER" id="PTHR44688">
    <property type="entry name" value="DNA-BINDING TRANSCRIPTIONAL ACTIVATOR DEVR_DOSR"/>
    <property type="match status" value="1"/>
</dbReference>
<dbReference type="SUPFAM" id="SSF52172">
    <property type="entry name" value="CheY-like"/>
    <property type="match status" value="1"/>
</dbReference>
<dbReference type="PRINTS" id="PR00038">
    <property type="entry name" value="HTHLUXR"/>
</dbReference>
<dbReference type="Pfam" id="PF00196">
    <property type="entry name" value="GerE"/>
    <property type="match status" value="1"/>
</dbReference>
<dbReference type="PROSITE" id="PS50110">
    <property type="entry name" value="RESPONSE_REGULATORY"/>
    <property type="match status" value="1"/>
</dbReference>
<feature type="domain" description="HTH luxR-type" evidence="5">
    <location>
        <begin position="142"/>
        <end position="207"/>
    </location>
</feature>
<keyword evidence="1" id="KW-0805">Transcription regulation</keyword>
<dbReference type="GO" id="GO:0000160">
    <property type="term" value="P:phosphorelay signal transduction system"/>
    <property type="evidence" value="ECO:0007669"/>
    <property type="project" value="InterPro"/>
</dbReference>
<feature type="domain" description="Response regulatory" evidence="6">
    <location>
        <begin position="11"/>
        <end position="126"/>
    </location>
</feature>
<organism evidence="7 8">
    <name type="scientific">Luteolibacter yonseiensis</name>
    <dbReference type="NCBI Taxonomy" id="1144680"/>
    <lineage>
        <taxon>Bacteria</taxon>
        <taxon>Pseudomonadati</taxon>
        <taxon>Verrucomicrobiota</taxon>
        <taxon>Verrucomicrobiia</taxon>
        <taxon>Verrucomicrobiales</taxon>
        <taxon>Verrucomicrobiaceae</taxon>
        <taxon>Luteolibacter</taxon>
    </lineage>
</organism>
<evidence type="ECO:0000259" key="6">
    <source>
        <dbReference type="PROSITE" id="PS50110"/>
    </source>
</evidence>
<dbReference type="AlphaFoldDB" id="A0A934QYM7"/>